<evidence type="ECO:0000259" key="2">
    <source>
        <dbReference type="Pfam" id="PF00561"/>
    </source>
</evidence>
<protein>
    <submittedName>
        <fullName evidence="3">Dihydrolipoyllysine-residue acetyltransferase component of acetoin cleaving system</fullName>
    </submittedName>
</protein>
<dbReference type="GeneID" id="98176459"/>
<feature type="domain" description="AB hydrolase-1" evidence="2">
    <location>
        <begin position="45"/>
        <end position="156"/>
    </location>
</feature>
<gene>
    <name evidence="3" type="ORF">MFIFM68171_05716</name>
</gene>
<reference evidence="3 4" key="1">
    <citation type="submission" date="2024-09" db="EMBL/GenBank/DDBJ databases">
        <title>Itraconazole resistance in Madurella fahalii resulting from another homologue of gene encoding cytochrome P450 14-alpha sterol demethylase (CYP51).</title>
        <authorList>
            <person name="Yoshioka I."/>
            <person name="Fahal A.H."/>
            <person name="Kaneko S."/>
            <person name="Yaguchi T."/>
        </authorList>
    </citation>
    <scope>NUCLEOTIDE SEQUENCE [LARGE SCALE GENOMIC DNA]</scope>
    <source>
        <strain evidence="3 4">IFM 68171</strain>
    </source>
</reference>
<name>A0ABQ0GCP5_9PEZI</name>
<dbReference type="InterPro" id="IPR050266">
    <property type="entry name" value="AB_hydrolase_sf"/>
</dbReference>
<feature type="region of interest" description="Disordered" evidence="1">
    <location>
        <begin position="1"/>
        <end position="30"/>
    </location>
</feature>
<dbReference type="Pfam" id="PF00561">
    <property type="entry name" value="Abhydrolase_1"/>
    <property type="match status" value="1"/>
</dbReference>
<accession>A0ABQ0GCP5</accession>
<dbReference type="RefSeq" id="XP_070917237.1">
    <property type="nucleotide sequence ID" value="XM_071061136.1"/>
</dbReference>
<organism evidence="3 4">
    <name type="scientific">Madurella fahalii</name>
    <dbReference type="NCBI Taxonomy" id="1157608"/>
    <lineage>
        <taxon>Eukaryota</taxon>
        <taxon>Fungi</taxon>
        <taxon>Dikarya</taxon>
        <taxon>Ascomycota</taxon>
        <taxon>Pezizomycotina</taxon>
        <taxon>Sordariomycetes</taxon>
        <taxon>Sordariomycetidae</taxon>
        <taxon>Sordariales</taxon>
        <taxon>Sordariales incertae sedis</taxon>
        <taxon>Madurella</taxon>
    </lineage>
</organism>
<dbReference type="InterPro" id="IPR000073">
    <property type="entry name" value="AB_hydrolase_1"/>
</dbReference>
<evidence type="ECO:0000313" key="4">
    <source>
        <dbReference type="Proteomes" id="UP001628179"/>
    </source>
</evidence>
<dbReference type="Gene3D" id="3.40.50.1820">
    <property type="entry name" value="alpha/beta hydrolase"/>
    <property type="match status" value="1"/>
</dbReference>
<evidence type="ECO:0000313" key="3">
    <source>
        <dbReference type="EMBL" id="GAB1315506.1"/>
    </source>
</evidence>
<dbReference type="InterPro" id="IPR029058">
    <property type="entry name" value="AB_hydrolase_fold"/>
</dbReference>
<dbReference type="Proteomes" id="UP001628179">
    <property type="component" value="Unassembled WGS sequence"/>
</dbReference>
<dbReference type="EMBL" id="BAAFSV010000003">
    <property type="protein sequence ID" value="GAB1315506.1"/>
    <property type="molecule type" value="Genomic_DNA"/>
</dbReference>
<dbReference type="PANTHER" id="PTHR43798">
    <property type="entry name" value="MONOACYLGLYCEROL LIPASE"/>
    <property type="match status" value="1"/>
</dbReference>
<keyword evidence="4" id="KW-1185">Reference proteome</keyword>
<dbReference type="SUPFAM" id="SSF53474">
    <property type="entry name" value="alpha/beta-Hydrolases"/>
    <property type="match status" value="1"/>
</dbReference>
<comment type="caution">
    <text evidence="3">The sequence shown here is derived from an EMBL/GenBank/DDBJ whole genome shotgun (WGS) entry which is preliminary data.</text>
</comment>
<sequence length="315" mass="34772">MASPATPPPQNPDPSHDPNPEQQGQEQGQEQDLFHISLNPSRPTTIIFLHGLLSSHLEYALVAPHLSDYHLLLVDLPGHSKSASAASLADPAARLTVPAMADAVAALVRRRAGSGGRAHVVGLSMGGFVALDLARRYPELCLSVFATGAAPFAGLSKFLAERPWLVYGALGLMLDWMPDAWYWWAVRKGWGVDRRFEELKAEMSRNRRWVVIKTVYASILECLGWEEVRRIDSVRVLCVAGGKQDDVDSTRKVGEVWKKEGITERLGSRAVMVKEAVHAWDLQFPELFAEGVKAWVEGRELPEEFESLSVVGDVC</sequence>
<dbReference type="PANTHER" id="PTHR43798:SF33">
    <property type="entry name" value="HYDROLASE, PUTATIVE (AFU_ORTHOLOGUE AFUA_2G14860)-RELATED"/>
    <property type="match status" value="1"/>
</dbReference>
<feature type="compositionally biased region" description="Pro residues" evidence="1">
    <location>
        <begin position="1"/>
        <end position="12"/>
    </location>
</feature>
<proteinExistence type="predicted"/>
<feature type="compositionally biased region" description="Low complexity" evidence="1">
    <location>
        <begin position="20"/>
        <end position="30"/>
    </location>
</feature>
<evidence type="ECO:0000256" key="1">
    <source>
        <dbReference type="SAM" id="MobiDB-lite"/>
    </source>
</evidence>